<gene>
    <name evidence="1" type="ORF">KAK11_19675</name>
</gene>
<reference evidence="1 2" key="1">
    <citation type="submission" date="2021-04" db="EMBL/GenBank/DDBJ databases">
        <title>The genome sequence of type strain Ideonella paludis KCTC 32238.</title>
        <authorList>
            <person name="Liu Y."/>
        </authorList>
    </citation>
    <scope>NUCLEOTIDE SEQUENCE [LARGE SCALE GENOMIC DNA]</scope>
    <source>
        <strain evidence="1 2">KCTC 32238</strain>
    </source>
</reference>
<comment type="caution">
    <text evidence="1">The sequence shown here is derived from an EMBL/GenBank/DDBJ whole genome shotgun (WGS) entry which is preliminary data.</text>
</comment>
<dbReference type="EMBL" id="JAGQDG010000008">
    <property type="protein sequence ID" value="MBQ0937554.1"/>
    <property type="molecule type" value="Genomic_DNA"/>
</dbReference>
<evidence type="ECO:0008006" key="3">
    <source>
        <dbReference type="Google" id="ProtNLM"/>
    </source>
</evidence>
<dbReference type="RefSeq" id="WP_210811129.1">
    <property type="nucleotide sequence ID" value="NZ_JAGQDG010000008.1"/>
</dbReference>
<evidence type="ECO:0000313" key="1">
    <source>
        <dbReference type="EMBL" id="MBQ0937554.1"/>
    </source>
</evidence>
<evidence type="ECO:0000313" key="2">
    <source>
        <dbReference type="Proteomes" id="UP000672097"/>
    </source>
</evidence>
<name>A0ABS5E2A7_9BURK</name>
<protein>
    <recommendedName>
        <fullName evidence="3">DUF2188 domain-containing protein</fullName>
    </recommendedName>
</protein>
<keyword evidence="2" id="KW-1185">Reference proteome</keyword>
<dbReference type="Proteomes" id="UP000672097">
    <property type="component" value="Unassembled WGS sequence"/>
</dbReference>
<accession>A0ABS5E2A7</accession>
<proteinExistence type="predicted"/>
<sequence length="64" mass="7048">MKKDWPFVTSDEAVAGTTPSGVTYLAARAITMEQALKAKAILERALAKRPPEHAPEDQEPDERL</sequence>
<organism evidence="1 2">
    <name type="scientific">Ideonella paludis</name>
    <dbReference type="NCBI Taxonomy" id="1233411"/>
    <lineage>
        <taxon>Bacteria</taxon>
        <taxon>Pseudomonadati</taxon>
        <taxon>Pseudomonadota</taxon>
        <taxon>Betaproteobacteria</taxon>
        <taxon>Burkholderiales</taxon>
        <taxon>Sphaerotilaceae</taxon>
        <taxon>Ideonella</taxon>
    </lineage>
</organism>